<gene>
    <name evidence="9" type="ORF">FB00_16300</name>
</gene>
<dbReference type="PIRSF" id="PIRSF003107">
    <property type="entry name" value="PhoU"/>
    <property type="match status" value="1"/>
</dbReference>
<evidence type="ECO:0000259" key="8">
    <source>
        <dbReference type="Pfam" id="PF01895"/>
    </source>
</evidence>
<dbReference type="GO" id="GO:0005737">
    <property type="term" value="C:cytoplasm"/>
    <property type="evidence" value="ECO:0007669"/>
    <property type="project" value="UniProtKB-SubCell"/>
</dbReference>
<reference evidence="9 10" key="1">
    <citation type="submission" date="2014-05" db="EMBL/GenBank/DDBJ databases">
        <title>Cellulosimicrobium funkei U11 genome.</title>
        <authorList>
            <person name="Hu C."/>
            <person name="Gong Y."/>
            <person name="Wan W."/>
            <person name="Jiang M."/>
        </authorList>
    </citation>
    <scope>NUCLEOTIDE SEQUENCE [LARGE SCALE GENOMIC DNA]</scope>
    <source>
        <strain evidence="9 10">U11</strain>
    </source>
</reference>
<keyword evidence="6 7" id="KW-0592">Phosphate transport</keyword>
<evidence type="ECO:0000256" key="6">
    <source>
        <dbReference type="ARBA" id="ARBA00022592"/>
    </source>
</evidence>
<comment type="similarity">
    <text evidence="2 7">Belongs to the PhoU family.</text>
</comment>
<dbReference type="PANTHER" id="PTHR42930">
    <property type="entry name" value="PHOSPHATE-SPECIFIC TRANSPORT SYSTEM ACCESSORY PROTEIN PHOU"/>
    <property type="match status" value="1"/>
</dbReference>
<comment type="caution">
    <text evidence="9">The sequence shown here is derived from an EMBL/GenBank/DDBJ whole genome shotgun (WGS) entry which is preliminary data.</text>
</comment>
<keyword evidence="5 7" id="KW-0963">Cytoplasm</keyword>
<keyword evidence="10" id="KW-1185">Reference proteome</keyword>
<comment type="function">
    <text evidence="7">Plays a role in the regulation of phosphate uptake.</text>
</comment>
<dbReference type="GO" id="GO:0030643">
    <property type="term" value="P:intracellular phosphate ion homeostasis"/>
    <property type="evidence" value="ECO:0007669"/>
    <property type="project" value="InterPro"/>
</dbReference>
<dbReference type="InterPro" id="IPR038078">
    <property type="entry name" value="PhoU-like_sf"/>
</dbReference>
<comment type="subunit">
    <text evidence="3 7">Homodimer.</text>
</comment>
<dbReference type="STRING" id="264251.FB00_16300"/>
<dbReference type="GO" id="GO:0045936">
    <property type="term" value="P:negative regulation of phosphate metabolic process"/>
    <property type="evidence" value="ECO:0007669"/>
    <property type="project" value="InterPro"/>
</dbReference>
<protein>
    <recommendedName>
        <fullName evidence="7">Phosphate-specific transport system accessory protein PhoU</fullName>
    </recommendedName>
</protein>
<evidence type="ECO:0000256" key="4">
    <source>
        <dbReference type="ARBA" id="ARBA00022448"/>
    </source>
</evidence>
<evidence type="ECO:0000256" key="2">
    <source>
        <dbReference type="ARBA" id="ARBA00008107"/>
    </source>
</evidence>
<dbReference type="Pfam" id="PF01895">
    <property type="entry name" value="PhoU"/>
    <property type="match status" value="2"/>
</dbReference>
<dbReference type="Proteomes" id="UP000035265">
    <property type="component" value="Unassembled WGS sequence"/>
</dbReference>
<dbReference type="EMBL" id="JNBQ01000028">
    <property type="protein sequence ID" value="KLN33673.1"/>
    <property type="molecule type" value="Genomic_DNA"/>
</dbReference>
<proteinExistence type="inferred from homology"/>
<dbReference type="PATRIC" id="fig|264251.5.peg.3310"/>
<feature type="domain" description="PhoU" evidence="8">
    <location>
        <begin position="122"/>
        <end position="204"/>
    </location>
</feature>
<dbReference type="AlphaFoldDB" id="A0A0H2KKF4"/>
<dbReference type="PANTHER" id="PTHR42930:SF3">
    <property type="entry name" value="PHOSPHATE-SPECIFIC TRANSPORT SYSTEM ACCESSORY PROTEIN PHOU"/>
    <property type="match status" value="1"/>
</dbReference>
<dbReference type="NCBIfam" id="TIGR02135">
    <property type="entry name" value="phoU_full"/>
    <property type="match status" value="1"/>
</dbReference>
<evidence type="ECO:0000313" key="9">
    <source>
        <dbReference type="EMBL" id="KLN33673.1"/>
    </source>
</evidence>
<evidence type="ECO:0000256" key="1">
    <source>
        <dbReference type="ARBA" id="ARBA00004496"/>
    </source>
</evidence>
<dbReference type="InterPro" id="IPR026022">
    <property type="entry name" value="PhoU_dom"/>
</dbReference>
<dbReference type="Gene3D" id="1.20.58.220">
    <property type="entry name" value="Phosphate transport system protein phou homolog 2, domain 2"/>
    <property type="match status" value="1"/>
</dbReference>
<evidence type="ECO:0000256" key="5">
    <source>
        <dbReference type="ARBA" id="ARBA00022490"/>
    </source>
</evidence>
<comment type="subcellular location">
    <subcellularLocation>
        <location evidence="1 7">Cytoplasm</location>
    </subcellularLocation>
</comment>
<name>A0A0H2KKF4_9MICO</name>
<dbReference type="FunFam" id="1.20.58.220:FF:000004">
    <property type="entry name" value="Phosphate-specific transport system accessory protein PhoU"/>
    <property type="match status" value="1"/>
</dbReference>
<dbReference type="GO" id="GO:0006817">
    <property type="term" value="P:phosphate ion transport"/>
    <property type="evidence" value="ECO:0007669"/>
    <property type="project" value="UniProtKB-KW"/>
</dbReference>
<dbReference type="InterPro" id="IPR028366">
    <property type="entry name" value="PhoU"/>
</dbReference>
<sequence>MREIFEAELKQVGDDLAEMSRLVESAVNRAGQALLTADLQLAQSVIGDDHTIDALERELDERCVLLLAQQQPVATDLRVVVSALRMSATLERMGDLARHIAQVARGRYPARAIEPSLHRTFEQMHDAAVRVARRTTTLLTTRDLTVAANIERDDDLLDKLHQDTFTALLDGTWTGTPQETVDVTLVGRYYERFGDHGVSVAKRVTYLVTGDFADDRGTPAGSARASA</sequence>
<organism evidence="9 10">
    <name type="scientific">Cellulosimicrobium funkei</name>
    <dbReference type="NCBI Taxonomy" id="264251"/>
    <lineage>
        <taxon>Bacteria</taxon>
        <taxon>Bacillati</taxon>
        <taxon>Actinomycetota</taxon>
        <taxon>Actinomycetes</taxon>
        <taxon>Micrococcales</taxon>
        <taxon>Promicromonosporaceae</taxon>
        <taxon>Cellulosimicrobium</taxon>
    </lineage>
</organism>
<evidence type="ECO:0000313" key="10">
    <source>
        <dbReference type="Proteomes" id="UP000035265"/>
    </source>
</evidence>
<dbReference type="RefSeq" id="WP_047233894.1">
    <property type="nucleotide sequence ID" value="NZ_JNBQ01000028.1"/>
</dbReference>
<feature type="domain" description="PhoU" evidence="8">
    <location>
        <begin position="16"/>
        <end position="103"/>
    </location>
</feature>
<dbReference type="SUPFAM" id="SSF109755">
    <property type="entry name" value="PhoU-like"/>
    <property type="match status" value="1"/>
</dbReference>
<evidence type="ECO:0000256" key="3">
    <source>
        <dbReference type="ARBA" id="ARBA00011738"/>
    </source>
</evidence>
<accession>A0A0H2KKF4</accession>
<evidence type="ECO:0000256" key="7">
    <source>
        <dbReference type="PIRNR" id="PIRNR003107"/>
    </source>
</evidence>
<keyword evidence="4 7" id="KW-0813">Transport</keyword>